<dbReference type="Gene3D" id="2.50.20.10">
    <property type="entry name" value="Lipoprotein localisation LolA/LolB/LppX"/>
    <property type="match status" value="1"/>
</dbReference>
<accession>A0ABS8MKG8</accession>
<protein>
    <submittedName>
        <fullName evidence="1">Uncharacterized protein</fullName>
    </submittedName>
</protein>
<evidence type="ECO:0000313" key="2">
    <source>
        <dbReference type="Proteomes" id="UP001430679"/>
    </source>
</evidence>
<reference evidence="1" key="1">
    <citation type="submission" date="2021-11" db="EMBL/GenBank/DDBJ databases">
        <title>Description of novel Flavobacterium species.</title>
        <authorList>
            <person name="Saticioglu I.B."/>
            <person name="Ay H."/>
            <person name="Altun S."/>
            <person name="Duman M."/>
        </authorList>
    </citation>
    <scope>NUCLEOTIDE SEQUENCE</scope>
    <source>
        <strain evidence="1">F-30</strain>
    </source>
</reference>
<organism evidence="1 2">
    <name type="scientific">Flavobacterium piscisymbiosum</name>
    <dbReference type="NCBI Taxonomy" id="2893753"/>
    <lineage>
        <taxon>Bacteria</taxon>
        <taxon>Pseudomonadati</taxon>
        <taxon>Bacteroidota</taxon>
        <taxon>Flavobacteriia</taxon>
        <taxon>Flavobacteriales</taxon>
        <taxon>Flavobacteriaceae</taxon>
        <taxon>Flavobacterium</taxon>
    </lineage>
</organism>
<gene>
    <name evidence="1" type="ORF">LNP81_22905</name>
</gene>
<keyword evidence="2" id="KW-1185">Reference proteome</keyword>
<dbReference type="Proteomes" id="UP001430679">
    <property type="component" value="Unassembled WGS sequence"/>
</dbReference>
<sequence>MYKLEYVGTEDFESAKCDKIKATCINGKTVFLYFDNKTAFLIKSETLNGEKDSFSTVVYGDFKTFGKLTYFTTMRFGVDPDSQTAKIEELFYNEKVSENDFK</sequence>
<proteinExistence type="predicted"/>
<name>A0ABS8MKG8_9FLAO</name>
<dbReference type="RefSeq" id="WP_230039597.1">
    <property type="nucleotide sequence ID" value="NZ_JAJJMM010000001.1"/>
</dbReference>
<comment type="caution">
    <text evidence="1">The sequence shown here is derived from an EMBL/GenBank/DDBJ whole genome shotgun (WGS) entry which is preliminary data.</text>
</comment>
<dbReference type="EMBL" id="JAJJMM010000001">
    <property type="protein sequence ID" value="MCC9065853.1"/>
    <property type="molecule type" value="Genomic_DNA"/>
</dbReference>
<evidence type="ECO:0000313" key="1">
    <source>
        <dbReference type="EMBL" id="MCC9065853.1"/>
    </source>
</evidence>